<evidence type="ECO:0000313" key="3">
    <source>
        <dbReference type="Proteomes" id="UP000327000"/>
    </source>
</evidence>
<keyword evidence="3" id="KW-1185">Reference proteome</keyword>
<dbReference type="AlphaFoldDB" id="A0A5N5W2P0"/>
<dbReference type="Pfam" id="PF10138">
    <property type="entry name" value="vWA-TerF-like"/>
    <property type="match status" value="1"/>
</dbReference>
<dbReference type="EMBL" id="VOKX01000107">
    <property type="protein sequence ID" value="KAB7835487.1"/>
    <property type="molecule type" value="Genomic_DNA"/>
</dbReference>
<dbReference type="InterPro" id="IPR019303">
    <property type="entry name" value="vWA_TerF_C"/>
</dbReference>
<comment type="caution">
    <text evidence="2">The sequence shown here is derived from an EMBL/GenBank/DDBJ whole genome shotgun (WGS) entry which is preliminary data.</text>
</comment>
<accession>A0A5N5W2P0</accession>
<feature type="domain" description="vWA found in TerF C terminus" evidence="1">
    <location>
        <begin position="33"/>
        <end position="88"/>
    </location>
</feature>
<dbReference type="Proteomes" id="UP000327000">
    <property type="component" value="Unassembled WGS sequence"/>
</dbReference>
<protein>
    <submittedName>
        <fullName evidence="2">VWA domain-containing protein</fullName>
    </submittedName>
</protein>
<evidence type="ECO:0000313" key="2">
    <source>
        <dbReference type="EMBL" id="KAB7835487.1"/>
    </source>
</evidence>
<sequence length="90" mass="10223">MSLSLERTSARATDRFHRRELRRWRRVLRRRYDGGPDQRTSAAQILRKASHLPLFWAFGGFGDSIHLLEKLDGLGGRVVNNAGLLHAASV</sequence>
<reference evidence="2 3" key="1">
    <citation type="journal article" date="2019" name="Microb. Cell Fact.">
        <title>Exploring novel herbicidin analogues by transcriptional regulator overexpression and MS/MS molecular networking.</title>
        <authorList>
            <person name="Shi Y."/>
            <person name="Gu R."/>
            <person name="Li Y."/>
            <person name="Wang X."/>
            <person name="Ren W."/>
            <person name="Li X."/>
            <person name="Wang L."/>
            <person name="Xie Y."/>
            <person name="Hong B."/>
        </authorList>
    </citation>
    <scope>NUCLEOTIDE SEQUENCE [LARGE SCALE GENOMIC DNA]</scope>
    <source>
        <strain evidence="2 3">US-43</strain>
    </source>
</reference>
<gene>
    <name evidence="2" type="ORF">FRZ00_26685</name>
</gene>
<organism evidence="2 3">
    <name type="scientific">Streptomyces mobaraensis</name>
    <name type="common">Streptoverticillium mobaraense</name>
    <dbReference type="NCBI Taxonomy" id="35621"/>
    <lineage>
        <taxon>Bacteria</taxon>
        <taxon>Bacillati</taxon>
        <taxon>Actinomycetota</taxon>
        <taxon>Actinomycetes</taxon>
        <taxon>Kitasatosporales</taxon>
        <taxon>Streptomycetaceae</taxon>
        <taxon>Streptomyces</taxon>
    </lineage>
</organism>
<evidence type="ECO:0000259" key="1">
    <source>
        <dbReference type="Pfam" id="PF10138"/>
    </source>
</evidence>
<proteinExistence type="predicted"/>
<dbReference type="OrthoDB" id="5756874at2"/>
<name>A0A5N5W2P0_STRMB</name>